<organism evidence="1 2">
    <name type="scientific">Streptosporangium amethystogenes subsp. fukuiense</name>
    <dbReference type="NCBI Taxonomy" id="698418"/>
    <lineage>
        <taxon>Bacteria</taxon>
        <taxon>Bacillati</taxon>
        <taxon>Actinomycetota</taxon>
        <taxon>Actinomycetes</taxon>
        <taxon>Streptosporangiales</taxon>
        <taxon>Streptosporangiaceae</taxon>
        <taxon>Streptosporangium</taxon>
    </lineage>
</organism>
<dbReference type="Proteomes" id="UP001596514">
    <property type="component" value="Unassembled WGS sequence"/>
</dbReference>
<name>A0ABW2SVQ4_9ACTN</name>
<accession>A0ABW2SVQ4</accession>
<dbReference type="InterPro" id="IPR016181">
    <property type="entry name" value="Acyl_CoA_acyltransferase"/>
</dbReference>
<evidence type="ECO:0000313" key="1">
    <source>
        <dbReference type="EMBL" id="MFC7600168.1"/>
    </source>
</evidence>
<keyword evidence="2" id="KW-1185">Reference proteome</keyword>
<gene>
    <name evidence="1" type="ORF">ACFQVD_08615</name>
</gene>
<protein>
    <submittedName>
        <fullName evidence="1">Uncharacterized protein</fullName>
    </submittedName>
</protein>
<dbReference type="EMBL" id="JBHTEE010000001">
    <property type="protein sequence ID" value="MFC7600168.1"/>
    <property type="molecule type" value="Genomic_DNA"/>
</dbReference>
<reference evidence="2" key="1">
    <citation type="journal article" date="2019" name="Int. J. Syst. Evol. Microbiol.">
        <title>The Global Catalogue of Microorganisms (GCM) 10K type strain sequencing project: providing services to taxonomists for standard genome sequencing and annotation.</title>
        <authorList>
            <consortium name="The Broad Institute Genomics Platform"/>
            <consortium name="The Broad Institute Genome Sequencing Center for Infectious Disease"/>
            <person name="Wu L."/>
            <person name="Ma J."/>
        </authorList>
    </citation>
    <scope>NUCLEOTIDE SEQUENCE [LARGE SCALE GENOMIC DNA]</scope>
    <source>
        <strain evidence="2">JCM 10083</strain>
    </source>
</reference>
<dbReference type="RefSeq" id="WP_343971288.1">
    <property type="nucleotide sequence ID" value="NZ_BAAAGK010000088.1"/>
</dbReference>
<evidence type="ECO:0000313" key="2">
    <source>
        <dbReference type="Proteomes" id="UP001596514"/>
    </source>
</evidence>
<dbReference type="Gene3D" id="3.40.630.30">
    <property type="match status" value="1"/>
</dbReference>
<proteinExistence type="predicted"/>
<comment type="caution">
    <text evidence="1">The sequence shown here is derived from an EMBL/GenBank/DDBJ whole genome shotgun (WGS) entry which is preliminary data.</text>
</comment>
<dbReference type="SUPFAM" id="SSF55729">
    <property type="entry name" value="Acyl-CoA N-acyltransferases (Nat)"/>
    <property type="match status" value="1"/>
</dbReference>
<sequence>MRRREYTDPTALRAMQSLARAVCTAVMRAFSDAGGRRAIVYSRGDAGYPVPKRLYESMGFTAYTRTHTYLGRPAS</sequence>